<evidence type="ECO:0000313" key="2">
    <source>
        <dbReference type="EMBL" id="CAA9480826.1"/>
    </source>
</evidence>
<feature type="region of interest" description="Disordered" evidence="1">
    <location>
        <begin position="1"/>
        <end position="83"/>
    </location>
</feature>
<proteinExistence type="predicted"/>
<gene>
    <name evidence="2" type="ORF">AVDCRST_MAG02-4525</name>
</gene>
<protein>
    <submittedName>
        <fullName evidence="2">Uncharacterized protein</fullName>
    </submittedName>
</protein>
<accession>A0A6J4S165</accession>
<sequence length="83" mass="8671">MQGKDPLRAIGSEGRRGAYSSGLRANGRRRVAINGRWSPSQTGRPANHGVGEPAPSNDAVDDRGAHGLWVGPGVGQRTSTAPR</sequence>
<evidence type="ECO:0000256" key="1">
    <source>
        <dbReference type="SAM" id="MobiDB-lite"/>
    </source>
</evidence>
<name>A0A6J4S165_9ACTN</name>
<reference evidence="2" key="1">
    <citation type="submission" date="2020-02" db="EMBL/GenBank/DDBJ databases">
        <authorList>
            <person name="Meier V. D."/>
        </authorList>
    </citation>
    <scope>NUCLEOTIDE SEQUENCE</scope>
    <source>
        <strain evidence="2">AVDCRST_MAG02</strain>
    </source>
</reference>
<dbReference type="AlphaFoldDB" id="A0A6J4S165"/>
<dbReference type="EMBL" id="CADCVH010000127">
    <property type="protein sequence ID" value="CAA9480826.1"/>
    <property type="molecule type" value="Genomic_DNA"/>
</dbReference>
<organism evidence="2">
    <name type="scientific">uncultured Rubrobacteraceae bacterium</name>
    <dbReference type="NCBI Taxonomy" id="349277"/>
    <lineage>
        <taxon>Bacteria</taxon>
        <taxon>Bacillati</taxon>
        <taxon>Actinomycetota</taxon>
        <taxon>Rubrobacteria</taxon>
        <taxon>Rubrobacterales</taxon>
        <taxon>Rubrobacteraceae</taxon>
        <taxon>environmental samples</taxon>
    </lineage>
</organism>